<comment type="subcellular location">
    <subcellularLocation>
        <location evidence="1">Membrane</location>
        <topology evidence="1">Multi-pass membrane protein</topology>
    </subcellularLocation>
</comment>
<gene>
    <name evidence="7" type="ORF">PS900_04183</name>
</gene>
<feature type="transmembrane region" description="Helical" evidence="5">
    <location>
        <begin position="7"/>
        <end position="27"/>
    </location>
</feature>
<feature type="domain" description="O-antigen ligase-related" evidence="6">
    <location>
        <begin position="219"/>
        <end position="370"/>
    </location>
</feature>
<feature type="transmembrane region" description="Helical" evidence="5">
    <location>
        <begin position="423"/>
        <end position="441"/>
    </location>
</feature>
<dbReference type="RefSeq" id="WP_150758815.1">
    <property type="nucleotide sequence ID" value="NZ_CABVIE010000014.1"/>
</dbReference>
<keyword evidence="2 5" id="KW-0812">Transmembrane</keyword>
<dbReference type="PANTHER" id="PTHR37422:SF13">
    <property type="entry name" value="LIPOPOLYSACCHARIDE BIOSYNTHESIS PROTEIN PA4999-RELATED"/>
    <property type="match status" value="1"/>
</dbReference>
<feature type="transmembrane region" description="Helical" evidence="5">
    <location>
        <begin position="177"/>
        <end position="195"/>
    </location>
</feature>
<evidence type="ECO:0000259" key="6">
    <source>
        <dbReference type="Pfam" id="PF04932"/>
    </source>
</evidence>
<protein>
    <recommendedName>
        <fullName evidence="6">O-antigen ligase-related domain-containing protein</fullName>
    </recommendedName>
</protein>
<keyword evidence="4 5" id="KW-0472">Membrane</keyword>
<evidence type="ECO:0000256" key="1">
    <source>
        <dbReference type="ARBA" id="ARBA00004141"/>
    </source>
</evidence>
<proteinExistence type="predicted"/>
<name>A0A8H2NV10_PSEFL</name>
<feature type="transmembrane region" description="Helical" evidence="5">
    <location>
        <begin position="263"/>
        <end position="282"/>
    </location>
</feature>
<evidence type="ECO:0000256" key="4">
    <source>
        <dbReference type="ARBA" id="ARBA00023136"/>
    </source>
</evidence>
<feature type="transmembrane region" description="Helical" evidence="5">
    <location>
        <begin position="215"/>
        <end position="232"/>
    </location>
</feature>
<dbReference type="EMBL" id="CABVIE010000014">
    <property type="protein sequence ID" value="VVP27573.1"/>
    <property type="molecule type" value="Genomic_DNA"/>
</dbReference>
<organism evidence="7 8">
    <name type="scientific">Pseudomonas fluorescens</name>
    <dbReference type="NCBI Taxonomy" id="294"/>
    <lineage>
        <taxon>Bacteria</taxon>
        <taxon>Pseudomonadati</taxon>
        <taxon>Pseudomonadota</taxon>
        <taxon>Gammaproteobacteria</taxon>
        <taxon>Pseudomonadales</taxon>
        <taxon>Pseudomonadaceae</taxon>
        <taxon>Pseudomonas</taxon>
    </lineage>
</organism>
<feature type="transmembrane region" description="Helical" evidence="5">
    <location>
        <begin position="238"/>
        <end position="254"/>
    </location>
</feature>
<dbReference type="PANTHER" id="PTHR37422">
    <property type="entry name" value="TEICHURONIC ACID BIOSYNTHESIS PROTEIN TUAE"/>
    <property type="match status" value="1"/>
</dbReference>
<dbReference type="InterPro" id="IPR007016">
    <property type="entry name" value="O-antigen_ligase-rel_domated"/>
</dbReference>
<comment type="caution">
    <text evidence="7">The sequence shown here is derived from an EMBL/GenBank/DDBJ whole genome shotgun (WGS) entry which is preliminary data.</text>
</comment>
<feature type="transmembrane region" description="Helical" evidence="5">
    <location>
        <begin position="100"/>
        <end position="121"/>
    </location>
</feature>
<dbReference type="GO" id="GO:0016020">
    <property type="term" value="C:membrane"/>
    <property type="evidence" value="ECO:0007669"/>
    <property type="project" value="UniProtKB-SubCell"/>
</dbReference>
<evidence type="ECO:0000256" key="5">
    <source>
        <dbReference type="SAM" id="Phobius"/>
    </source>
</evidence>
<sequence length="453" mass="50141">MTQTTRIIERFLLAVTLLVLVWLPIPLGSNRDWSAGLLVLLIGGLGIIWVIGQWREGAVQPSRNNALKAALPLLTLLLLCQVWVAGQWLGQLSMDTGSTFQYLVLGLAYSLLFFLVVSLFHTRKRLSLLLATLVVSGTFQAFWGAWMTLSGIEWLLLTPKTSYVGDATGTFVNRNHLAGYLEMTLACGIGLLLALRDNRPFSWLNLLELLMGSKARLRLALVVMVIALVMTHSRMGNSAFFISLLLVGGIFVLLEKQHRLRNTLILASIILVDMLVISQYFGLEKLKDRVLNTRFTDVVINGEVVQQANERRDDVFGYAIPLLKERPFIGQGAGSFEAVFPKYPGEDIRLHFDHAHNDYIQFAIEFGLLGSTPLLAFVLLALWYALKSIWRRDSVYRSGVGFGAAVGIIALLIHSSTDFNLQIPANAATLVVLCAIAVLANSHSNPLIPRMAT</sequence>
<reference evidence="7 8" key="1">
    <citation type="submission" date="2019-09" db="EMBL/GenBank/DDBJ databases">
        <authorList>
            <person name="Chandra G."/>
            <person name="Truman W A."/>
        </authorList>
    </citation>
    <scope>NUCLEOTIDE SEQUENCE [LARGE SCALE GENOMIC DNA]</scope>
    <source>
        <strain evidence="7">PS900</strain>
    </source>
</reference>
<feature type="transmembrane region" description="Helical" evidence="5">
    <location>
        <begin position="128"/>
        <end position="157"/>
    </location>
</feature>
<feature type="transmembrane region" description="Helical" evidence="5">
    <location>
        <begin position="33"/>
        <end position="54"/>
    </location>
</feature>
<evidence type="ECO:0000256" key="2">
    <source>
        <dbReference type="ARBA" id="ARBA00022692"/>
    </source>
</evidence>
<dbReference type="Pfam" id="PF04932">
    <property type="entry name" value="Wzy_C"/>
    <property type="match status" value="1"/>
</dbReference>
<keyword evidence="3 5" id="KW-1133">Transmembrane helix</keyword>
<feature type="transmembrane region" description="Helical" evidence="5">
    <location>
        <begin position="398"/>
        <end position="417"/>
    </location>
</feature>
<evidence type="ECO:0000313" key="7">
    <source>
        <dbReference type="EMBL" id="VVP27573.1"/>
    </source>
</evidence>
<dbReference type="Proteomes" id="UP000325723">
    <property type="component" value="Unassembled WGS sequence"/>
</dbReference>
<feature type="transmembrane region" description="Helical" evidence="5">
    <location>
        <begin position="359"/>
        <end position="386"/>
    </location>
</feature>
<dbReference type="InterPro" id="IPR051533">
    <property type="entry name" value="WaaL-like"/>
</dbReference>
<accession>A0A8H2NV10</accession>
<dbReference type="AlphaFoldDB" id="A0A8H2NV10"/>
<evidence type="ECO:0000256" key="3">
    <source>
        <dbReference type="ARBA" id="ARBA00022989"/>
    </source>
</evidence>
<feature type="transmembrane region" description="Helical" evidence="5">
    <location>
        <begin position="66"/>
        <end position="88"/>
    </location>
</feature>
<evidence type="ECO:0000313" key="8">
    <source>
        <dbReference type="Proteomes" id="UP000325723"/>
    </source>
</evidence>